<proteinExistence type="predicted"/>
<dbReference type="Proteomes" id="UP001596180">
    <property type="component" value="Unassembled WGS sequence"/>
</dbReference>
<gene>
    <name evidence="1" type="ORF">ACFPZI_07910</name>
</gene>
<accession>A0ABW1DX98</accession>
<dbReference type="InterPro" id="IPR029060">
    <property type="entry name" value="PIN-like_dom_sf"/>
</dbReference>
<dbReference type="RefSeq" id="WP_381360093.1">
    <property type="nucleotide sequence ID" value="NZ_JBHSOA010000014.1"/>
</dbReference>
<keyword evidence="2" id="KW-1185">Reference proteome</keyword>
<sequence length="84" mass="8822">MDTTCVDATTIRSATAVADARETTRAFLEALRQPAVDSEAAGIDPPDALIAATALANGWTVATSNIKHMARTGALVVNPWEQQL</sequence>
<protein>
    <recommendedName>
        <fullName evidence="3">PIN domain-containing protein</fullName>
    </recommendedName>
</protein>
<evidence type="ECO:0000313" key="1">
    <source>
        <dbReference type="EMBL" id="MFC5851759.1"/>
    </source>
</evidence>
<name>A0ABW1DX98_9ACTN</name>
<organism evidence="1 2">
    <name type="scientific">Streptomyces chlorus</name>
    <dbReference type="NCBI Taxonomy" id="887452"/>
    <lineage>
        <taxon>Bacteria</taxon>
        <taxon>Bacillati</taxon>
        <taxon>Actinomycetota</taxon>
        <taxon>Actinomycetes</taxon>
        <taxon>Kitasatosporales</taxon>
        <taxon>Streptomycetaceae</taxon>
        <taxon>Streptomyces</taxon>
    </lineage>
</organism>
<comment type="caution">
    <text evidence="1">The sequence shown here is derived from an EMBL/GenBank/DDBJ whole genome shotgun (WGS) entry which is preliminary data.</text>
</comment>
<evidence type="ECO:0008006" key="3">
    <source>
        <dbReference type="Google" id="ProtNLM"/>
    </source>
</evidence>
<dbReference type="EMBL" id="JBHSOA010000014">
    <property type="protein sequence ID" value="MFC5851759.1"/>
    <property type="molecule type" value="Genomic_DNA"/>
</dbReference>
<dbReference type="Gene3D" id="3.40.50.1010">
    <property type="entry name" value="5'-nuclease"/>
    <property type="match status" value="1"/>
</dbReference>
<reference evidence="2" key="1">
    <citation type="journal article" date="2019" name="Int. J. Syst. Evol. Microbiol.">
        <title>The Global Catalogue of Microorganisms (GCM) 10K type strain sequencing project: providing services to taxonomists for standard genome sequencing and annotation.</title>
        <authorList>
            <consortium name="The Broad Institute Genomics Platform"/>
            <consortium name="The Broad Institute Genome Sequencing Center for Infectious Disease"/>
            <person name="Wu L."/>
            <person name="Ma J."/>
        </authorList>
    </citation>
    <scope>NUCLEOTIDE SEQUENCE [LARGE SCALE GENOMIC DNA]</scope>
    <source>
        <strain evidence="2">JCM 10411</strain>
    </source>
</reference>
<evidence type="ECO:0000313" key="2">
    <source>
        <dbReference type="Proteomes" id="UP001596180"/>
    </source>
</evidence>
<dbReference type="SUPFAM" id="SSF88723">
    <property type="entry name" value="PIN domain-like"/>
    <property type="match status" value="1"/>
</dbReference>